<dbReference type="EMBL" id="JACIBY010000001">
    <property type="protein sequence ID" value="MBB3836028.1"/>
    <property type="molecule type" value="Genomic_DNA"/>
</dbReference>
<dbReference type="AlphaFoldDB" id="A0A7W5ZEW5"/>
<dbReference type="InterPro" id="IPR008201">
    <property type="entry name" value="HepT-like"/>
</dbReference>
<dbReference type="Pfam" id="PF01934">
    <property type="entry name" value="HepT-like"/>
    <property type="match status" value="1"/>
</dbReference>
<evidence type="ECO:0000313" key="7">
    <source>
        <dbReference type="EMBL" id="MBB3836028.1"/>
    </source>
</evidence>
<evidence type="ECO:0000256" key="6">
    <source>
        <dbReference type="ARBA" id="ARBA00024207"/>
    </source>
</evidence>
<evidence type="ECO:0000256" key="3">
    <source>
        <dbReference type="ARBA" id="ARBA00022722"/>
    </source>
</evidence>
<dbReference type="GO" id="GO:0110001">
    <property type="term" value="C:toxin-antitoxin complex"/>
    <property type="evidence" value="ECO:0007669"/>
    <property type="project" value="InterPro"/>
</dbReference>
<evidence type="ECO:0000256" key="2">
    <source>
        <dbReference type="ARBA" id="ARBA00022649"/>
    </source>
</evidence>
<dbReference type="GO" id="GO:0004540">
    <property type="term" value="F:RNA nuclease activity"/>
    <property type="evidence" value="ECO:0007669"/>
    <property type="project" value="InterPro"/>
</dbReference>
<dbReference type="PANTHER" id="PTHR34139:SF1">
    <property type="entry name" value="RNASE MJ1380-RELATED"/>
    <property type="match status" value="1"/>
</dbReference>
<evidence type="ECO:0000256" key="1">
    <source>
        <dbReference type="ARBA" id="ARBA00022553"/>
    </source>
</evidence>
<dbReference type="GO" id="GO:0000166">
    <property type="term" value="F:nucleotide binding"/>
    <property type="evidence" value="ECO:0007669"/>
    <property type="project" value="UniProtKB-KW"/>
</dbReference>
<sequence>MQQDIKNDLVYLLRMLESIGKIQLYIANFDKAIEFFRANDQQNFNASLMLLINIGEQSNRVSNILKIKHSDLAWLQIKSFRNRVAHDYIGIDRFIAFDILQNELPTLKRQLEQIIRVEMLDGNFDREEYKLAQNSEYYTHIDYKNIE</sequence>
<dbReference type="InterPro" id="IPR037038">
    <property type="entry name" value="HepT-like_sf"/>
</dbReference>
<name>A0A7W5ZEW5_9BACT</name>
<keyword evidence="4" id="KW-0547">Nucleotide-binding</keyword>
<keyword evidence="5" id="KW-0378">Hydrolase</keyword>
<comment type="caution">
    <text evidence="7">The sequence shown here is derived from an EMBL/GenBank/DDBJ whole genome shotgun (WGS) entry which is preliminary data.</text>
</comment>
<keyword evidence="2" id="KW-1277">Toxin-antitoxin system</keyword>
<proteinExistence type="inferred from homology"/>
<dbReference type="InterPro" id="IPR051813">
    <property type="entry name" value="HepT_RNase_toxin"/>
</dbReference>
<reference evidence="7 8" key="1">
    <citation type="submission" date="2020-08" db="EMBL/GenBank/DDBJ databases">
        <title>Genomic Encyclopedia of Type Strains, Phase IV (KMG-IV): sequencing the most valuable type-strain genomes for metagenomic binning, comparative biology and taxonomic classification.</title>
        <authorList>
            <person name="Goeker M."/>
        </authorList>
    </citation>
    <scope>NUCLEOTIDE SEQUENCE [LARGE SCALE GENOMIC DNA]</scope>
    <source>
        <strain evidence="7 8">DSM 17976</strain>
    </source>
</reference>
<protein>
    <submittedName>
        <fullName evidence="7">Uncharacterized protein with HEPN domain</fullName>
    </submittedName>
</protein>
<keyword evidence="3" id="KW-0540">Nuclease</keyword>
<evidence type="ECO:0000256" key="4">
    <source>
        <dbReference type="ARBA" id="ARBA00022741"/>
    </source>
</evidence>
<dbReference type="RefSeq" id="WP_122934001.1">
    <property type="nucleotide sequence ID" value="NZ_JACIBY010000001.1"/>
</dbReference>
<dbReference type="Gene3D" id="1.20.120.580">
    <property type="entry name" value="bsu32300-like"/>
    <property type="match status" value="1"/>
</dbReference>
<keyword evidence="1" id="KW-0597">Phosphoprotein</keyword>
<evidence type="ECO:0000256" key="5">
    <source>
        <dbReference type="ARBA" id="ARBA00022801"/>
    </source>
</evidence>
<dbReference type="PANTHER" id="PTHR34139">
    <property type="entry name" value="UPF0331 PROTEIN MJ0127"/>
    <property type="match status" value="1"/>
</dbReference>
<keyword evidence="8" id="KW-1185">Reference proteome</keyword>
<dbReference type="GO" id="GO:0016787">
    <property type="term" value="F:hydrolase activity"/>
    <property type="evidence" value="ECO:0007669"/>
    <property type="project" value="UniProtKB-KW"/>
</dbReference>
<organism evidence="7 8">
    <name type="scientific">Runella defluvii</name>
    <dbReference type="NCBI Taxonomy" id="370973"/>
    <lineage>
        <taxon>Bacteria</taxon>
        <taxon>Pseudomonadati</taxon>
        <taxon>Bacteroidota</taxon>
        <taxon>Cytophagia</taxon>
        <taxon>Cytophagales</taxon>
        <taxon>Spirosomataceae</taxon>
        <taxon>Runella</taxon>
    </lineage>
</organism>
<evidence type="ECO:0000313" key="8">
    <source>
        <dbReference type="Proteomes" id="UP000541352"/>
    </source>
</evidence>
<gene>
    <name evidence="7" type="ORF">FHS57_000010</name>
</gene>
<dbReference type="Proteomes" id="UP000541352">
    <property type="component" value="Unassembled WGS sequence"/>
</dbReference>
<comment type="similarity">
    <text evidence="6">Belongs to the HepT RNase toxin family.</text>
</comment>
<accession>A0A7W5ZEW5</accession>